<dbReference type="Proteomes" id="UP000298663">
    <property type="component" value="Unassembled WGS sequence"/>
</dbReference>
<feature type="region of interest" description="Disordered" evidence="1">
    <location>
        <begin position="150"/>
        <end position="178"/>
    </location>
</feature>
<gene>
    <name evidence="2" type="ORF">L596_028808</name>
</gene>
<evidence type="ECO:0000313" key="2">
    <source>
        <dbReference type="EMBL" id="TKR61731.1"/>
    </source>
</evidence>
<sequence>MQPGNGNDIVCSQSFPFRKPASQESEVSHNHNQHSHLPNSSTLERSCLDKTVWNCNSDASFEIALSTSIKSRARNCEPENSTTRVFEHDLFAQTLHNETFKTQTMRPFCLSALDYDYEACWSQAVARLASKGCAMQVDIEAFPLQSFTATLDPDEPTQKKAKTTTTNLKLPDREMSKE</sequence>
<protein>
    <submittedName>
        <fullName evidence="2">Uncharacterized protein</fullName>
    </submittedName>
</protein>
<name>A0A4U5LZE6_STECR</name>
<proteinExistence type="predicted"/>
<accession>A0A4U5LZE6</accession>
<reference evidence="2 3" key="2">
    <citation type="journal article" date="2019" name="G3 (Bethesda)">
        <title>Hybrid Assembly of the Genome of the Entomopathogenic Nematode Steinernema carpocapsae Identifies the X-Chromosome.</title>
        <authorList>
            <person name="Serra L."/>
            <person name="Macchietto M."/>
            <person name="Macias-Munoz A."/>
            <person name="McGill C.J."/>
            <person name="Rodriguez I.M."/>
            <person name="Rodriguez B."/>
            <person name="Murad R."/>
            <person name="Mortazavi A."/>
        </authorList>
    </citation>
    <scope>NUCLEOTIDE SEQUENCE [LARGE SCALE GENOMIC DNA]</scope>
    <source>
        <strain evidence="2 3">ALL</strain>
    </source>
</reference>
<evidence type="ECO:0000313" key="3">
    <source>
        <dbReference type="Proteomes" id="UP000298663"/>
    </source>
</evidence>
<dbReference type="AlphaFoldDB" id="A0A4U5LZE6"/>
<evidence type="ECO:0000256" key="1">
    <source>
        <dbReference type="SAM" id="MobiDB-lite"/>
    </source>
</evidence>
<reference evidence="2 3" key="1">
    <citation type="journal article" date="2015" name="Genome Biol.">
        <title>Comparative genomics of Steinernema reveals deeply conserved gene regulatory networks.</title>
        <authorList>
            <person name="Dillman A.R."/>
            <person name="Macchietto M."/>
            <person name="Porter C.F."/>
            <person name="Rogers A."/>
            <person name="Williams B."/>
            <person name="Antoshechkin I."/>
            <person name="Lee M.M."/>
            <person name="Goodwin Z."/>
            <person name="Lu X."/>
            <person name="Lewis E.E."/>
            <person name="Goodrich-Blair H."/>
            <person name="Stock S.P."/>
            <person name="Adams B.J."/>
            <person name="Sternberg P.W."/>
            <person name="Mortazavi A."/>
        </authorList>
    </citation>
    <scope>NUCLEOTIDE SEQUENCE [LARGE SCALE GENOMIC DNA]</scope>
    <source>
        <strain evidence="2 3">ALL</strain>
    </source>
</reference>
<keyword evidence="3" id="KW-1185">Reference proteome</keyword>
<organism evidence="2 3">
    <name type="scientific">Steinernema carpocapsae</name>
    <name type="common">Entomopathogenic nematode</name>
    <dbReference type="NCBI Taxonomy" id="34508"/>
    <lineage>
        <taxon>Eukaryota</taxon>
        <taxon>Metazoa</taxon>
        <taxon>Ecdysozoa</taxon>
        <taxon>Nematoda</taxon>
        <taxon>Chromadorea</taxon>
        <taxon>Rhabditida</taxon>
        <taxon>Tylenchina</taxon>
        <taxon>Panagrolaimomorpha</taxon>
        <taxon>Strongyloidoidea</taxon>
        <taxon>Steinernematidae</taxon>
        <taxon>Steinernema</taxon>
    </lineage>
</organism>
<dbReference type="EMBL" id="AZBU02000011">
    <property type="protein sequence ID" value="TKR61731.1"/>
    <property type="molecule type" value="Genomic_DNA"/>
</dbReference>
<comment type="caution">
    <text evidence="2">The sequence shown here is derived from an EMBL/GenBank/DDBJ whole genome shotgun (WGS) entry which is preliminary data.</text>
</comment>